<feature type="compositionally biased region" description="Polar residues" evidence="1">
    <location>
        <begin position="144"/>
        <end position="168"/>
    </location>
</feature>
<evidence type="ECO:0000313" key="4">
    <source>
        <dbReference type="Proteomes" id="UP001302367"/>
    </source>
</evidence>
<reference evidence="3 4" key="1">
    <citation type="submission" date="2023-09" db="EMBL/GenBank/DDBJ databases">
        <title>Complete-Gapless Cercospora beticola genome.</title>
        <authorList>
            <person name="Wyatt N.A."/>
            <person name="Spanner R.E."/>
            <person name="Bolton M.D."/>
        </authorList>
    </citation>
    <scope>NUCLEOTIDE SEQUENCE [LARGE SCALE GENOMIC DNA]</scope>
    <source>
        <strain evidence="3">Cb09-40</strain>
    </source>
</reference>
<dbReference type="Proteomes" id="UP001302367">
    <property type="component" value="Chromosome 4"/>
</dbReference>
<protein>
    <submittedName>
        <fullName evidence="3">Uncharacterized protein</fullName>
    </submittedName>
</protein>
<feature type="signal peptide" evidence="2">
    <location>
        <begin position="1"/>
        <end position="16"/>
    </location>
</feature>
<name>A0ABZ0NNT4_CERBT</name>
<accession>A0ABZ0NNT4</accession>
<keyword evidence="2" id="KW-0732">Signal</keyword>
<proteinExistence type="predicted"/>
<sequence length="243" mass="26044">MRVIFMLPVVIAFVHALPIARLGFRDASTETSSRQPASAREKRQYQWNWTVVWGTTLGPSTNPFDLFTSEQGKQLAAECSGGSYEEQHSSYDGYYTDYDKGSFVSWHVGPPNNSGWNPFASRVGSGGLTSSFSGGSIGGSRPGTTVNGASRTNVGTRVNNDGASTNVESGGGQARVNDSPKSASNSGSNSGGDLKLGCLNLRAYLGSESELHDMESLLLPLHAVDHLVDIYFQYQAPRLPIID</sequence>
<feature type="chain" id="PRO_5047431543" evidence="2">
    <location>
        <begin position="17"/>
        <end position="243"/>
    </location>
</feature>
<feature type="region of interest" description="Disordered" evidence="1">
    <location>
        <begin position="134"/>
        <end position="190"/>
    </location>
</feature>
<dbReference type="GeneID" id="90644179"/>
<dbReference type="RefSeq" id="XP_065458770.1">
    <property type="nucleotide sequence ID" value="XM_065602698.1"/>
</dbReference>
<evidence type="ECO:0000256" key="2">
    <source>
        <dbReference type="SAM" id="SignalP"/>
    </source>
</evidence>
<feature type="compositionally biased region" description="Low complexity" evidence="1">
    <location>
        <begin position="179"/>
        <end position="190"/>
    </location>
</feature>
<evidence type="ECO:0000313" key="3">
    <source>
        <dbReference type="EMBL" id="WPB01142.1"/>
    </source>
</evidence>
<dbReference type="EMBL" id="CP134187">
    <property type="protein sequence ID" value="WPB01142.1"/>
    <property type="molecule type" value="Genomic_DNA"/>
</dbReference>
<organism evidence="3 4">
    <name type="scientific">Cercospora beticola</name>
    <name type="common">Sugarbeet leaf spot fungus</name>
    <dbReference type="NCBI Taxonomy" id="122368"/>
    <lineage>
        <taxon>Eukaryota</taxon>
        <taxon>Fungi</taxon>
        <taxon>Dikarya</taxon>
        <taxon>Ascomycota</taxon>
        <taxon>Pezizomycotina</taxon>
        <taxon>Dothideomycetes</taxon>
        <taxon>Dothideomycetidae</taxon>
        <taxon>Mycosphaerellales</taxon>
        <taxon>Mycosphaerellaceae</taxon>
        <taxon>Cercospora</taxon>
    </lineage>
</organism>
<keyword evidence="4" id="KW-1185">Reference proteome</keyword>
<evidence type="ECO:0000256" key="1">
    <source>
        <dbReference type="SAM" id="MobiDB-lite"/>
    </source>
</evidence>
<gene>
    <name evidence="3" type="ORF">RHO25_005763</name>
</gene>